<keyword evidence="3" id="KW-1185">Reference proteome</keyword>
<feature type="region of interest" description="Disordered" evidence="1">
    <location>
        <begin position="136"/>
        <end position="164"/>
    </location>
</feature>
<feature type="compositionally biased region" description="Polar residues" evidence="1">
    <location>
        <begin position="551"/>
        <end position="561"/>
    </location>
</feature>
<reference evidence="2 3" key="1">
    <citation type="submission" date="2020-04" db="EMBL/GenBank/DDBJ databases">
        <authorList>
            <person name="Alioto T."/>
            <person name="Alioto T."/>
            <person name="Gomez Garrido J."/>
        </authorList>
    </citation>
    <scope>NUCLEOTIDE SEQUENCE [LARGE SCALE GENOMIC DNA]</scope>
</reference>
<feature type="compositionally biased region" description="Basic and acidic residues" evidence="1">
    <location>
        <begin position="389"/>
        <end position="398"/>
    </location>
</feature>
<protein>
    <recommendedName>
        <fullName evidence="4">Genetic suppressor element-like domain-containing protein</fullName>
    </recommendedName>
</protein>
<feature type="region of interest" description="Disordered" evidence="1">
    <location>
        <begin position="1123"/>
        <end position="1176"/>
    </location>
</feature>
<feature type="region of interest" description="Disordered" evidence="1">
    <location>
        <begin position="375"/>
        <end position="429"/>
    </location>
</feature>
<evidence type="ECO:0000313" key="3">
    <source>
        <dbReference type="Proteomes" id="UP000494165"/>
    </source>
</evidence>
<feature type="compositionally biased region" description="Polar residues" evidence="1">
    <location>
        <begin position="940"/>
        <end position="956"/>
    </location>
</feature>
<dbReference type="Proteomes" id="UP000494165">
    <property type="component" value="Unassembled WGS sequence"/>
</dbReference>
<gene>
    <name evidence="2" type="ORF">CLODIP_2_CD05364</name>
</gene>
<organism evidence="2 3">
    <name type="scientific">Cloeon dipterum</name>
    <dbReference type="NCBI Taxonomy" id="197152"/>
    <lineage>
        <taxon>Eukaryota</taxon>
        <taxon>Metazoa</taxon>
        <taxon>Ecdysozoa</taxon>
        <taxon>Arthropoda</taxon>
        <taxon>Hexapoda</taxon>
        <taxon>Insecta</taxon>
        <taxon>Pterygota</taxon>
        <taxon>Palaeoptera</taxon>
        <taxon>Ephemeroptera</taxon>
        <taxon>Pisciforma</taxon>
        <taxon>Baetidae</taxon>
        <taxon>Cloeon</taxon>
    </lineage>
</organism>
<feature type="compositionally biased region" description="Low complexity" evidence="1">
    <location>
        <begin position="375"/>
        <end position="387"/>
    </location>
</feature>
<evidence type="ECO:0000313" key="2">
    <source>
        <dbReference type="EMBL" id="CAB3359325.1"/>
    </source>
</evidence>
<feature type="region of interest" description="Disordered" evidence="1">
    <location>
        <begin position="768"/>
        <end position="1010"/>
    </location>
</feature>
<feature type="compositionally biased region" description="Low complexity" evidence="1">
    <location>
        <begin position="876"/>
        <end position="889"/>
    </location>
</feature>
<feature type="compositionally biased region" description="Low complexity" evidence="1">
    <location>
        <begin position="971"/>
        <end position="983"/>
    </location>
</feature>
<proteinExistence type="predicted"/>
<dbReference type="PANTHER" id="PTHR40240">
    <property type="entry name" value="PLEXUS, ISOFORM A"/>
    <property type="match status" value="1"/>
</dbReference>
<dbReference type="OrthoDB" id="8744624at2759"/>
<name>A0A8S1BTW3_9INSE</name>
<feature type="compositionally biased region" description="Basic and acidic residues" evidence="1">
    <location>
        <begin position="1123"/>
        <end position="1155"/>
    </location>
</feature>
<feature type="compositionally biased region" description="Low complexity" evidence="1">
    <location>
        <begin position="527"/>
        <end position="543"/>
    </location>
</feature>
<comment type="caution">
    <text evidence="2">The sequence shown here is derived from an EMBL/GenBank/DDBJ whole genome shotgun (WGS) entry which is preliminary data.</text>
</comment>
<feature type="region of interest" description="Disordered" evidence="1">
    <location>
        <begin position="514"/>
        <end position="577"/>
    </location>
</feature>
<dbReference type="PANTHER" id="PTHR40240:SF1">
    <property type="entry name" value="PLEXUS, ISOFORM A"/>
    <property type="match status" value="1"/>
</dbReference>
<evidence type="ECO:0000256" key="1">
    <source>
        <dbReference type="SAM" id="MobiDB-lite"/>
    </source>
</evidence>
<dbReference type="EMBL" id="CADEPI010000001">
    <property type="protein sequence ID" value="CAB3359325.1"/>
    <property type="molecule type" value="Genomic_DNA"/>
</dbReference>
<sequence>MDMYIKKEASEAVFQGPLGAHGAGGVCFVCGGGGPAEYPLRCKPHDAGQPYFPFLETHEPPAGSEGPTGGDGTVRACFLCYSLLMQQWHIHERDNTPHVKRLYWLKRVDNGPYTGAEMLLQGEYAAQVLGLQQPVPTEQPSAAPTRPPTLPSTPNNHRPKPPEEPAALVSVNTAAALDLRNARSSGEPVGPPDGPGILDLSMPDKNATTEVCYVCGDEYKKGSLSNIYAKPIAGCPFYPSLMLHPRPSKSRPMDPGGRVQACEACHRHLLQQWHTYQAKSVPHTERNYLLRKRHTPALDTTTFICYTCALEYPSSSLRLLYCCQNPENESYFPFICNIKPPPGASPISPQGMVQVCSICYKSVPQKHEVFGGRLSKASESAASTSSSDIRFRPYDLKKEHRRPPTAPPPTQPTGPPPPTAVPPGQAQRGEEGQNYNCFICLLPFPRDHMKWLSTSSEGMNSHAMHFPCLQVARASENSCTDSHGRVLACSLCINHLSLQWENYENDRVPLEQRFYDIPPPATPTRPPSARASSGRPGSARSSPAPSPSPSMPQQDSNSRSGYASRGVSPCPPHAKTPPLAYAVRTRSPIRQMPPPGSPAPLEAGRSSSIYCFLCGLHSDLNFARVLYSHPQGRNAPFFPCLLAHSSPANAEQLKEDGSALVCTFCYHTMIAQWRAFEAADRAADPHHRAYNTHDYRCYVCGITTYRKRVRALPVKDFPFLRYHRQPDSLLLENGDFAVVCLDCYETLRTQSHEYERWGLPVEKREYNWISQPPPPEDSPEAAVARLPSGERSEKSIQPSIGLSRLSDKVNRKNCNNKQEHRKARPDHSEATSPGAEHGLPGSGGGSKAATPAPSPGLPPSSKHRNSSAGPAPPPLAAGLGLQQQQSAQSGGSGGRSFAAALRNLAKQAIPTNDRDGENCESNRQVSPKRSGPPPLVRGSGQPSPGPTNSNSRQPSPLLNHDQRKHHSEQRVPSASSTSAPVAARPDEVPAPPPPLFRAQEPPGSRAEEMLGRSGFQPYRPEEAARGLPFGLDPSAAAAAMAAYSAAPFHHPGLYPPPPHHLPYRLEEQLYLERCGMLRPPMFLPSPPGMPTYPIYGLRYSPEIPLSMMNHATASVAMHERLKMEEEQRRLREEEKEHSAEKSREREKRAERHEQMKQQQQQHHHQHHHQQNEGARD</sequence>
<feature type="compositionally biased region" description="Pro residues" evidence="1">
    <location>
        <begin position="404"/>
        <end position="421"/>
    </location>
</feature>
<accession>A0A8S1BTW3</accession>
<evidence type="ECO:0008006" key="4">
    <source>
        <dbReference type="Google" id="ProtNLM"/>
    </source>
</evidence>
<feature type="compositionally biased region" description="Pro residues" evidence="1">
    <location>
        <begin position="517"/>
        <end position="526"/>
    </location>
</feature>
<dbReference type="AlphaFoldDB" id="A0A8S1BTW3"/>